<feature type="transmembrane region" description="Helical" evidence="1">
    <location>
        <begin position="311"/>
        <end position="331"/>
    </location>
</feature>
<keyword evidence="1" id="KW-0812">Transmembrane</keyword>
<evidence type="ECO:0000313" key="2">
    <source>
        <dbReference type="EMBL" id="GAA1507292.1"/>
    </source>
</evidence>
<reference evidence="2 3" key="1">
    <citation type="journal article" date="2019" name="Int. J. Syst. Evol. Microbiol.">
        <title>The Global Catalogue of Microorganisms (GCM) 10K type strain sequencing project: providing services to taxonomists for standard genome sequencing and annotation.</title>
        <authorList>
            <consortium name="The Broad Institute Genomics Platform"/>
            <consortium name="The Broad Institute Genome Sequencing Center for Infectious Disease"/>
            <person name="Wu L."/>
            <person name="Ma J."/>
        </authorList>
    </citation>
    <scope>NUCLEOTIDE SEQUENCE [LARGE SCALE GENOMIC DNA]</scope>
    <source>
        <strain evidence="2 3">JCM 15933</strain>
    </source>
</reference>
<accession>A0ABN1ZY79</accession>
<organism evidence="2 3">
    <name type="scientific">Dactylosporangium maewongense</name>
    <dbReference type="NCBI Taxonomy" id="634393"/>
    <lineage>
        <taxon>Bacteria</taxon>
        <taxon>Bacillati</taxon>
        <taxon>Actinomycetota</taxon>
        <taxon>Actinomycetes</taxon>
        <taxon>Micromonosporales</taxon>
        <taxon>Micromonosporaceae</taxon>
        <taxon>Dactylosporangium</taxon>
    </lineage>
</organism>
<comment type="caution">
    <text evidence="2">The sequence shown here is derived from an EMBL/GenBank/DDBJ whole genome shotgun (WGS) entry which is preliminary data.</text>
</comment>
<feature type="transmembrane region" description="Helical" evidence="1">
    <location>
        <begin position="243"/>
        <end position="263"/>
    </location>
</feature>
<evidence type="ECO:0000256" key="1">
    <source>
        <dbReference type="SAM" id="Phobius"/>
    </source>
</evidence>
<proteinExistence type="predicted"/>
<keyword evidence="3" id="KW-1185">Reference proteome</keyword>
<protein>
    <submittedName>
        <fullName evidence="2">Uncharacterized protein</fullName>
    </submittedName>
</protein>
<gene>
    <name evidence="2" type="ORF">GCM10009827_021810</name>
</gene>
<feature type="transmembrane region" description="Helical" evidence="1">
    <location>
        <begin position="216"/>
        <end position="237"/>
    </location>
</feature>
<sequence>MQPVVAIVGSADASRSYEPEVRNREAVLQAARAIGRELAAAGCRIAVFSSDPGYIEGAVVAGYVESGSAGKHSILVRGRFGSDGAFPERNAHPQVFLAAPDPTGDWEVAFCRTLLEVDAVLLVGGGRSTFTAGLIALSRGIAVAPVATFGGAAERVWRRLAATGVAAEEDIAVLAAGPAEHRAAEVVAVLLGQHRQTRGRAAALEHDRRAASRRTAVGLTAAMALLVLTLLTIPVAYAVPAGTWQNVAVLVAAPLLASTWGAVVRNVYDGAMQWLRAAALGSAAGTVAFLLFIAAQLATNPSLFTAPGTRSLTFFVLAVGFIGGFTSESVYRKLRDRDVVNTSALPPAGP</sequence>
<keyword evidence="1" id="KW-1133">Transmembrane helix</keyword>
<keyword evidence="1" id="KW-0472">Membrane</keyword>
<dbReference type="EMBL" id="BAAAQD010000003">
    <property type="protein sequence ID" value="GAA1507292.1"/>
    <property type="molecule type" value="Genomic_DNA"/>
</dbReference>
<name>A0ABN1ZY79_9ACTN</name>
<evidence type="ECO:0000313" key="3">
    <source>
        <dbReference type="Proteomes" id="UP001501470"/>
    </source>
</evidence>
<feature type="transmembrane region" description="Helical" evidence="1">
    <location>
        <begin position="275"/>
        <end position="299"/>
    </location>
</feature>
<dbReference type="Proteomes" id="UP001501470">
    <property type="component" value="Unassembled WGS sequence"/>
</dbReference>
<dbReference type="Gene3D" id="3.40.50.450">
    <property type="match status" value="1"/>
</dbReference>
<dbReference type="RefSeq" id="WP_344501678.1">
    <property type="nucleotide sequence ID" value="NZ_BAAAQD010000003.1"/>
</dbReference>